<evidence type="ECO:0000256" key="1">
    <source>
        <dbReference type="SAM" id="SignalP"/>
    </source>
</evidence>
<dbReference type="KEGG" id="psti:SOO65_15325"/>
<evidence type="ECO:0000313" key="3">
    <source>
        <dbReference type="Proteomes" id="UP001324634"/>
    </source>
</evidence>
<sequence length="170" mass="18591">MKILSLMVLGLSLVSVAQAKDAKFEDFVGKYEAQRSEQSFRCEGTMEIKLNKKCNGITQITIKENGQKIVHEFCKGTKTKTEKESAGHGIVGSIDRTKIKTDIEGNVITQTETVTSISIFGSIKLGPYINRLTLNGDGSVTDEFLSSSLSEAGENEDGTSLQSKCIYQKQ</sequence>
<dbReference type="Proteomes" id="UP001324634">
    <property type="component" value="Chromosome"/>
</dbReference>
<evidence type="ECO:0008006" key="4">
    <source>
        <dbReference type="Google" id="ProtNLM"/>
    </source>
</evidence>
<feature type="chain" id="PRO_5043690992" description="Lipocalin-like domain-containing protein" evidence="1">
    <location>
        <begin position="20"/>
        <end position="170"/>
    </location>
</feature>
<keyword evidence="1" id="KW-0732">Signal</keyword>
<feature type="signal peptide" evidence="1">
    <location>
        <begin position="1"/>
        <end position="19"/>
    </location>
</feature>
<dbReference type="RefSeq" id="WP_321392093.1">
    <property type="nucleotide sequence ID" value="NZ_CP139487.1"/>
</dbReference>
<accession>A0AAX4HLI7</accession>
<protein>
    <recommendedName>
        <fullName evidence="4">Lipocalin-like domain-containing protein</fullName>
    </recommendedName>
</protein>
<organism evidence="2 3">
    <name type="scientific">Peredibacter starrii</name>
    <dbReference type="NCBI Taxonomy" id="28202"/>
    <lineage>
        <taxon>Bacteria</taxon>
        <taxon>Pseudomonadati</taxon>
        <taxon>Bdellovibrionota</taxon>
        <taxon>Bacteriovoracia</taxon>
        <taxon>Bacteriovoracales</taxon>
        <taxon>Bacteriovoracaceae</taxon>
        <taxon>Peredibacter</taxon>
    </lineage>
</organism>
<gene>
    <name evidence="2" type="ORF">SOO65_15325</name>
</gene>
<evidence type="ECO:0000313" key="2">
    <source>
        <dbReference type="EMBL" id="WPU64066.1"/>
    </source>
</evidence>
<keyword evidence="3" id="KW-1185">Reference proteome</keyword>
<dbReference type="EMBL" id="CP139487">
    <property type="protein sequence ID" value="WPU64066.1"/>
    <property type="molecule type" value="Genomic_DNA"/>
</dbReference>
<proteinExistence type="predicted"/>
<name>A0AAX4HLI7_9BACT</name>
<reference evidence="2 3" key="1">
    <citation type="submission" date="2023-11" db="EMBL/GenBank/DDBJ databases">
        <title>Peredibacter starrii A3.12.</title>
        <authorList>
            <person name="Mitchell R.J."/>
        </authorList>
    </citation>
    <scope>NUCLEOTIDE SEQUENCE [LARGE SCALE GENOMIC DNA]</scope>
    <source>
        <strain evidence="2 3">A3.12</strain>
    </source>
</reference>
<dbReference type="AlphaFoldDB" id="A0AAX4HLI7"/>